<dbReference type="GO" id="GO:0048476">
    <property type="term" value="C:Holliday junction resolvase complex"/>
    <property type="evidence" value="ECO:0007669"/>
    <property type="project" value="UniProtKB-UniRule"/>
</dbReference>
<dbReference type="CDD" id="cd20074">
    <property type="entry name" value="XPF_nuclease_Mus81"/>
    <property type="match status" value="1"/>
</dbReference>
<dbReference type="GO" id="GO:0003677">
    <property type="term" value="F:DNA binding"/>
    <property type="evidence" value="ECO:0007669"/>
    <property type="project" value="UniProtKB-UniRule"/>
</dbReference>
<dbReference type="Gene3D" id="1.10.150.110">
    <property type="entry name" value="DNA polymerase beta, N-terminal domain-like"/>
    <property type="match status" value="1"/>
</dbReference>
<dbReference type="PANTHER" id="PTHR13451">
    <property type="entry name" value="CLASS II CROSSOVER JUNCTION ENDONUCLEASE MUS81"/>
    <property type="match status" value="1"/>
</dbReference>
<evidence type="ECO:0000256" key="9">
    <source>
        <dbReference type="ARBA" id="ARBA00022842"/>
    </source>
</evidence>
<evidence type="ECO:0000256" key="1">
    <source>
        <dbReference type="ARBA" id="ARBA00001946"/>
    </source>
</evidence>
<dbReference type="GO" id="GO:0048257">
    <property type="term" value="F:3'-flap endonuclease activity"/>
    <property type="evidence" value="ECO:0007669"/>
    <property type="project" value="TreeGrafter"/>
</dbReference>
<keyword evidence="4 13" id="KW-0540">Nuclease</keyword>
<dbReference type="InterPro" id="IPR006166">
    <property type="entry name" value="ERCC4_domain"/>
</dbReference>
<dbReference type="EC" id="3.1.22.-" evidence="13"/>
<sequence length="636" mass="71139">MDTQAKVKKRIRISRKPRTCPNPLFVSWLQELKDEAARKESRTQFIYGKALKSLQMYPLVFHSGKECKVLKHFGDTLCQMLDKRLEKYLADGGIIDRESESSDDECPPPKKLQNQTKSVLVSNLKNKDKEYIPARRSGAYALIIALYKDIGAGEYLTKKDLQVAAQPYADCSFTQTSVHERYSAWSAMSGLIKKGLVEKRSNPAKFNLSESGRALAMILDRAESEMQGIATSTMPSDVSFETISHQRTSEAHVFPKNQFESSKFKEPGLVTVPCTKDLQIAVDNVILIDDDEFGDVVPLFNKSNASVKNTNSRTDDISSSVAKDDIPEEFSSVKPISFNDGFDDIVPLYSNEDQLNQSVGSTSKSQDQQSAEDHIDKEVDSGTLFERVTLEHGQYDVVLCVDTAEVSGTGKSSNQKETASKAFQNCGVPLDFRKLAVGDYLWICKPKFESENTKELVLPFVVERKRLDDLVGSIKDGRFKEQKFRLKNSGLSRPMYLVEEYGSRQNLGFPEANLMQAIANTLIIEQFQVHWTRNSAESVAFLVTMTKQIIKMYRPLSISNMFAKQLMQLHALSGEKAEGIVAVYPTPRSLVEAFEAAGSAASQLLSKIEYGKNRRVIGPSLSATLTKLYTQNCFDV</sequence>
<dbReference type="EMBL" id="OC985860">
    <property type="protein sequence ID" value="CAG4642515.1"/>
    <property type="molecule type" value="Genomic_DNA"/>
</dbReference>
<evidence type="ECO:0000256" key="11">
    <source>
        <dbReference type="ARBA" id="ARBA00023204"/>
    </source>
</evidence>
<evidence type="ECO:0000256" key="10">
    <source>
        <dbReference type="ARBA" id="ARBA00023172"/>
    </source>
</evidence>
<dbReference type="PANTHER" id="PTHR13451:SF0">
    <property type="entry name" value="CROSSOVER JUNCTION ENDONUCLEASE MUS81"/>
    <property type="match status" value="1"/>
</dbReference>
<dbReference type="InterPro" id="IPR027421">
    <property type="entry name" value="DNA_pol_lamdba_lyase_dom_sf"/>
</dbReference>
<dbReference type="FunFam" id="1.10.10.10:FF:000307">
    <property type="entry name" value="Crossover junction endonuclease MUS81"/>
    <property type="match status" value="1"/>
</dbReference>
<dbReference type="AlphaFoldDB" id="A0A9N6ZE20"/>
<dbReference type="GO" id="GO:0006308">
    <property type="term" value="P:DNA catabolic process"/>
    <property type="evidence" value="ECO:0007669"/>
    <property type="project" value="UniProtKB-UniRule"/>
</dbReference>
<dbReference type="GO" id="GO:0046872">
    <property type="term" value="F:metal ion binding"/>
    <property type="evidence" value="ECO:0007669"/>
    <property type="project" value="UniProtKB-UniRule"/>
</dbReference>
<evidence type="ECO:0000256" key="14">
    <source>
        <dbReference type="SAM" id="MobiDB-lite"/>
    </source>
</evidence>
<dbReference type="Pfam" id="PF02732">
    <property type="entry name" value="ERCC4"/>
    <property type="match status" value="1"/>
</dbReference>
<dbReference type="CDD" id="cd21036">
    <property type="entry name" value="WH_MUS81"/>
    <property type="match status" value="1"/>
</dbReference>
<dbReference type="Gene3D" id="3.40.50.10130">
    <property type="match status" value="1"/>
</dbReference>
<keyword evidence="5 13" id="KW-0479">Metal-binding</keyword>
<evidence type="ECO:0000256" key="6">
    <source>
        <dbReference type="ARBA" id="ARBA00022759"/>
    </source>
</evidence>
<comment type="similarity">
    <text evidence="3 13">Belongs to the XPF family.</text>
</comment>
<dbReference type="InterPro" id="IPR042530">
    <property type="entry name" value="EME1/EME2_C"/>
</dbReference>
<dbReference type="InterPro" id="IPR033309">
    <property type="entry name" value="Mus81"/>
</dbReference>
<protein>
    <recommendedName>
        <fullName evidence="13">Crossover junction endonuclease MUS81</fullName>
        <ecNumber evidence="13">3.1.22.-</ecNumber>
    </recommendedName>
</protein>
<gene>
    <name evidence="16" type="primary">EOG090X06E6</name>
</gene>
<name>A0A9N6ZE20_9CRUS</name>
<dbReference type="InterPro" id="IPR036388">
    <property type="entry name" value="WH-like_DNA-bd_sf"/>
</dbReference>
<evidence type="ECO:0000256" key="4">
    <source>
        <dbReference type="ARBA" id="ARBA00022722"/>
    </source>
</evidence>
<keyword evidence="7 13" id="KW-0227">DNA damage</keyword>
<dbReference type="SMART" id="SM00891">
    <property type="entry name" value="ERCC4"/>
    <property type="match status" value="1"/>
</dbReference>
<dbReference type="Pfam" id="PF21292">
    <property type="entry name" value="EME1-MUS81_C"/>
    <property type="match status" value="1"/>
</dbReference>
<dbReference type="Gene3D" id="1.10.10.10">
    <property type="entry name" value="Winged helix-like DNA-binding domain superfamily/Winged helix DNA-binding domain"/>
    <property type="match status" value="1"/>
</dbReference>
<evidence type="ECO:0000256" key="5">
    <source>
        <dbReference type="ARBA" id="ARBA00022723"/>
    </source>
</evidence>
<comment type="subunit">
    <text evidence="13">Interacts with EME1.</text>
</comment>
<dbReference type="InterPro" id="IPR047416">
    <property type="entry name" value="XPF_nuclease_Mus81"/>
</dbReference>
<comment type="cofactor">
    <cofactor evidence="1 13">
        <name>Mg(2+)</name>
        <dbReference type="ChEBI" id="CHEBI:18420"/>
    </cofactor>
</comment>
<keyword evidence="8 13" id="KW-0378">Hydrolase</keyword>
<dbReference type="GO" id="GO:0000727">
    <property type="term" value="P:double-strand break repair via break-induced replication"/>
    <property type="evidence" value="ECO:0007669"/>
    <property type="project" value="UniProtKB-UniRule"/>
</dbReference>
<dbReference type="InterPro" id="IPR010996">
    <property type="entry name" value="HHH_MUS81"/>
</dbReference>
<evidence type="ECO:0000256" key="2">
    <source>
        <dbReference type="ARBA" id="ARBA00004123"/>
    </source>
</evidence>
<dbReference type="InterPro" id="IPR011335">
    <property type="entry name" value="Restrct_endonuc-II-like"/>
</dbReference>
<keyword evidence="11 13" id="KW-0234">DNA repair</keyword>
<feature type="region of interest" description="Disordered" evidence="14">
    <location>
        <begin position="356"/>
        <end position="376"/>
    </location>
</feature>
<comment type="function">
    <text evidence="13">Interacts with EME1 to form a DNA structure-specific endonuclease with substrate preference for branched DNA structures with a 5'-end at the branch nick. Typical substrates include 3'-flap structures, D-loops, replication forks and nicked Holliday junctions. May be required in mitosis for the processing of stalled or collapsed replication fork intermediates. May be required in meiosis for the repair of meiosis-specific double strand breaks subsequent to single-end invasion (SEI).</text>
</comment>
<feature type="domain" description="ERCC4" evidence="15">
    <location>
        <begin position="398"/>
        <end position="502"/>
    </location>
</feature>
<dbReference type="FunFam" id="1.10.150.110:FF:000001">
    <property type="entry name" value="Putative Crossover junction endonuclease MUS81"/>
    <property type="match status" value="1"/>
</dbReference>
<dbReference type="Pfam" id="PF21136">
    <property type="entry name" value="WHD_MUS81"/>
    <property type="match status" value="1"/>
</dbReference>
<dbReference type="GO" id="GO:0008821">
    <property type="term" value="F:crossover junction DNA endonuclease activity"/>
    <property type="evidence" value="ECO:0007669"/>
    <property type="project" value="UniProtKB-UniRule"/>
</dbReference>
<dbReference type="GO" id="GO:0005634">
    <property type="term" value="C:nucleus"/>
    <property type="evidence" value="ECO:0007669"/>
    <property type="project" value="UniProtKB-SubCell"/>
</dbReference>
<comment type="subcellular location">
    <subcellularLocation>
        <location evidence="2 13">Nucleus</location>
    </subcellularLocation>
</comment>
<dbReference type="SUPFAM" id="SSF52980">
    <property type="entry name" value="Restriction endonuclease-like"/>
    <property type="match status" value="1"/>
</dbReference>
<evidence type="ECO:0000256" key="8">
    <source>
        <dbReference type="ARBA" id="ARBA00022801"/>
    </source>
</evidence>
<dbReference type="GO" id="GO:0000712">
    <property type="term" value="P:resolution of meiotic recombination intermediates"/>
    <property type="evidence" value="ECO:0007669"/>
    <property type="project" value="TreeGrafter"/>
</dbReference>
<evidence type="ECO:0000256" key="7">
    <source>
        <dbReference type="ARBA" id="ARBA00022763"/>
    </source>
</evidence>
<keyword evidence="12 13" id="KW-0539">Nucleus</keyword>
<keyword evidence="9 13" id="KW-0460">Magnesium</keyword>
<reference evidence="16" key="1">
    <citation type="submission" date="2021-04" db="EMBL/GenBank/DDBJ databases">
        <authorList>
            <person name="Cornetti L."/>
        </authorList>
    </citation>
    <scope>NUCLEOTIDE SEQUENCE</scope>
</reference>
<dbReference type="InterPro" id="IPR047417">
    <property type="entry name" value="WHD_MUS81"/>
</dbReference>
<organism evidence="16">
    <name type="scientific">Evadne anonyx</name>
    <dbReference type="NCBI Taxonomy" id="141404"/>
    <lineage>
        <taxon>Eukaryota</taxon>
        <taxon>Metazoa</taxon>
        <taxon>Ecdysozoa</taxon>
        <taxon>Arthropoda</taxon>
        <taxon>Crustacea</taxon>
        <taxon>Branchiopoda</taxon>
        <taxon>Diplostraca</taxon>
        <taxon>Cladocera</taxon>
        <taxon>Onychopoda</taxon>
        <taxon>Podonidae</taxon>
        <taxon>Evadne</taxon>
    </lineage>
</organism>
<dbReference type="FunFam" id="3.40.50.10130:FF:000003">
    <property type="entry name" value="Crossover junction endonuclease MUS81"/>
    <property type="match status" value="1"/>
</dbReference>
<proteinExistence type="inferred from homology"/>
<keyword evidence="10 13" id="KW-0233">DNA recombination</keyword>
<accession>A0A9N6ZE20</accession>
<evidence type="ECO:0000259" key="15">
    <source>
        <dbReference type="SMART" id="SM00891"/>
    </source>
</evidence>
<dbReference type="Pfam" id="PF14716">
    <property type="entry name" value="HHH_8"/>
    <property type="match status" value="1"/>
</dbReference>
<keyword evidence="6 13" id="KW-0255">Endonuclease</keyword>
<evidence type="ECO:0000313" key="16">
    <source>
        <dbReference type="EMBL" id="CAG4642515.1"/>
    </source>
</evidence>
<evidence type="ECO:0000256" key="12">
    <source>
        <dbReference type="ARBA" id="ARBA00023242"/>
    </source>
</evidence>
<dbReference type="Gene3D" id="1.10.150.670">
    <property type="entry name" value="Crossover junction endonuclease EME1, DNA-binding domain"/>
    <property type="match status" value="1"/>
</dbReference>
<evidence type="ECO:0000256" key="3">
    <source>
        <dbReference type="ARBA" id="ARBA00010015"/>
    </source>
</evidence>
<feature type="compositionally biased region" description="Polar residues" evidence="14">
    <location>
        <begin position="356"/>
        <end position="369"/>
    </location>
</feature>
<dbReference type="GO" id="GO:0031297">
    <property type="term" value="P:replication fork processing"/>
    <property type="evidence" value="ECO:0007669"/>
    <property type="project" value="UniProtKB-ARBA"/>
</dbReference>
<evidence type="ECO:0000256" key="13">
    <source>
        <dbReference type="RuleBase" id="RU369042"/>
    </source>
</evidence>
<dbReference type="SUPFAM" id="SSF47802">
    <property type="entry name" value="DNA polymerase beta, N-terminal domain-like"/>
    <property type="match status" value="1"/>
</dbReference>
<dbReference type="GO" id="GO:0031573">
    <property type="term" value="P:mitotic intra-S DNA damage checkpoint signaling"/>
    <property type="evidence" value="ECO:0007669"/>
    <property type="project" value="TreeGrafter"/>
</dbReference>